<evidence type="ECO:0000256" key="3">
    <source>
        <dbReference type="ARBA" id="ARBA00022475"/>
    </source>
</evidence>
<comment type="function">
    <text evidence="8">Conversion of 1,4-dihydroxy-2-naphthoate (DHNA) to demethylmenaquinone (DMK).</text>
</comment>
<dbReference type="InterPro" id="IPR000537">
    <property type="entry name" value="UbiA_prenyltransferase"/>
</dbReference>
<feature type="transmembrane region" description="Helical" evidence="8">
    <location>
        <begin position="263"/>
        <end position="281"/>
    </location>
</feature>
<organism evidence="10 11">
    <name type="scientific">Brevibacterium yomogidense</name>
    <dbReference type="NCBI Taxonomy" id="946573"/>
    <lineage>
        <taxon>Bacteria</taxon>
        <taxon>Bacillati</taxon>
        <taxon>Actinomycetota</taxon>
        <taxon>Actinomycetes</taxon>
        <taxon>Micrococcales</taxon>
        <taxon>Brevibacteriaceae</taxon>
        <taxon>Brevibacterium</taxon>
    </lineage>
</organism>
<keyword evidence="7 8" id="KW-0472">Membrane</keyword>
<dbReference type="PANTHER" id="PTHR13929">
    <property type="entry name" value="1,4-DIHYDROXY-2-NAPHTHOATE OCTAPRENYLTRANSFERASE"/>
    <property type="match status" value="1"/>
</dbReference>
<keyword evidence="4 8" id="KW-0808">Transferase</keyword>
<comment type="catalytic activity">
    <reaction evidence="8">
        <text>an all-trans-polyprenyl diphosphate + 1,4-dihydroxy-2-naphthoate + H(+) = a 2-demethylmenaquinol + CO2 + diphosphate</text>
        <dbReference type="Rhea" id="RHEA:26478"/>
        <dbReference type="Rhea" id="RHEA-COMP:9563"/>
        <dbReference type="Rhea" id="RHEA-COMP:9564"/>
        <dbReference type="ChEBI" id="CHEBI:11173"/>
        <dbReference type="ChEBI" id="CHEBI:15378"/>
        <dbReference type="ChEBI" id="CHEBI:16526"/>
        <dbReference type="ChEBI" id="CHEBI:33019"/>
        <dbReference type="ChEBI" id="CHEBI:55437"/>
        <dbReference type="ChEBI" id="CHEBI:58914"/>
        <dbReference type="EC" id="2.5.1.74"/>
    </reaction>
</comment>
<dbReference type="InterPro" id="IPR004657">
    <property type="entry name" value="MenA"/>
</dbReference>
<feature type="transmembrane region" description="Helical" evidence="8">
    <location>
        <begin position="192"/>
        <end position="211"/>
    </location>
</feature>
<evidence type="ECO:0000256" key="7">
    <source>
        <dbReference type="ARBA" id="ARBA00023136"/>
    </source>
</evidence>
<dbReference type="CDD" id="cd13962">
    <property type="entry name" value="PT_UbiA_UBIAD1"/>
    <property type="match status" value="1"/>
</dbReference>
<gene>
    <name evidence="8" type="primary">menA</name>
    <name evidence="10" type="ORF">FM105_09340</name>
</gene>
<dbReference type="InterPro" id="IPR026046">
    <property type="entry name" value="UBIAD1"/>
</dbReference>
<dbReference type="UniPathway" id="UPA00079">
    <property type="reaction ID" value="UER00168"/>
</dbReference>
<proteinExistence type="inferred from homology"/>
<evidence type="ECO:0000256" key="8">
    <source>
        <dbReference type="HAMAP-Rule" id="MF_01937"/>
    </source>
</evidence>
<keyword evidence="6 8" id="KW-1133">Transmembrane helix</keyword>
<evidence type="ECO:0000256" key="6">
    <source>
        <dbReference type="ARBA" id="ARBA00022989"/>
    </source>
</evidence>
<feature type="transmembrane region" description="Helical" evidence="8">
    <location>
        <begin position="239"/>
        <end position="257"/>
    </location>
</feature>
<comment type="similarity">
    <text evidence="8">Belongs to the MenA family. Type 1 subfamily.</text>
</comment>
<dbReference type="NCBIfam" id="NF004751">
    <property type="entry name" value="PRK06080.1-3"/>
    <property type="match status" value="1"/>
</dbReference>
<feature type="transmembrane region" description="Helical" evidence="8">
    <location>
        <begin position="293"/>
        <end position="312"/>
    </location>
</feature>
<dbReference type="GO" id="GO:0046428">
    <property type="term" value="F:1,4-dihydroxy-2-naphthoate polyprenyltransferase activity"/>
    <property type="evidence" value="ECO:0007669"/>
    <property type="project" value="UniProtKB-UniRule"/>
</dbReference>
<keyword evidence="11" id="KW-1185">Reference proteome</keyword>
<keyword evidence="3 8" id="KW-1003">Cell membrane</keyword>
<evidence type="ECO:0000256" key="4">
    <source>
        <dbReference type="ARBA" id="ARBA00022679"/>
    </source>
</evidence>
<dbReference type="PIRSF" id="PIRSF005355">
    <property type="entry name" value="UBIAD1"/>
    <property type="match status" value="1"/>
</dbReference>
<dbReference type="NCBIfam" id="TIGR00751">
    <property type="entry name" value="menA"/>
    <property type="match status" value="1"/>
</dbReference>
<dbReference type="GO" id="GO:0005886">
    <property type="term" value="C:plasma membrane"/>
    <property type="evidence" value="ECO:0007669"/>
    <property type="project" value="UniProtKB-SubCell"/>
</dbReference>
<dbReference type="HAMAP" id="MF_01937">
    <property type="entry name" value="MenA_1"/>
    <property type="match status" value="1"/>
</dbReference>
<evidence type="ECO:0000256" key="5">
    <source>
        <dbReference type="ARBA" id="ARBA00022692"/>
    </source>
</evidence>
<dbReference type="Pfam" id="PF01040">
    <property type="entry name" value="UbiA"/>
    <property type="match status" value="1"/>
</dbReference>
<sequence>MRMATFGEWVEGARMRTLPLAIAPVLIGAGAGLGALGGFATIILGSTGPGEQQTVNITAVLLRTLLALIVSLGLQIGSNYANDYSDGIRGTDDVRVGPMRLTATGAAEPETVKRAAFICFGVAGVAGLVLVLVSSQWWLIPVGAAAVLAAWYYTGGKRPYGYMAMGELFVFTFFGLVATLGTAASIAGGVTLSAVSGAIAIGLFACGVLMANNIRDIPTDREVGKTTLAVLLGDSMSRAVYTVFVAAPFVMLMGPIVDGHPASVIAVLSLVLVVQPVKLVLSGATGADLIPTIKATSLTALAFSFLLALGIAL</sequence>
<evidence type="ECO:0000256" key="1">
    <source>
        <dbReference type="ARBA" id="ARBA00004141"/>
    </source>
</evidence>
<evidence type="ECO:0000256" key="9">
    <source>
        <dbReference type="NCBIfam" id="TIGR00751"/>
    </source>
</evidence>
<feature type="transmembrane region" description="Helical" evidence="8">
    <location>
        <begin position="168"/>
        <end position="186"/>
    </location>
</feature>
<dbReference type="Proteomes" id="UP000196581">
    <property type="component" value="Unassembled WGS sequence"/>
</dbReference>
<comment type="pathway">
    <text evidence="8">Quinol/quinone metabolism; menaquinone biosynthesis; menaquinol from 1,4-dihydroxy-2-naphthoate: step 1/2.</text>
</comment>
<dbReference type="PANTHER" id="PTHR13929:SF0">
    <property type="entry name" value="UBIA PRENYLTRANSFERASE DOMAIN-CONTAINING PROTEIN 1"/>
    <property type="match status" value="1"/>
</dbReference>
<comment type="subcellular location">
    <subcellularLocation>
        <location evidence="8">Cell membrane</location>
        <topology evidence="8">Multi-pass membrane protein</topology>
    </subcellularLocation>
    <subcellularLocation>
        <location evidence="1">Membrane</location>
        <topology evidence="1">Multi-pass membrane protein</topology>
    </subcellularLocation>
</comment>
<feature type="transmembrane region" description="Helical" evidence="8">
    <location>
        <begin position="115"/>
        <end position="132"/>
    </location>
</feature>
<dbReference type="GO" id="GO:0009234">
    <property type="term" value="P:menaquinone biosynthetic process"/>
    <property type="evidence" value="ECO:0007669"/>
    <property type="project" value="UniProtKB-UniRule"/>
</dbReference>
<name>A0A1X6XJG2_9MICO</name>
<dbReference type="AlphaFoldDB" id="A0A1X6XJG2"/>
<dbReference type="GO" id="GO:0042371">
    <property type="term" value="P:vitamin K biosynthetic process"/>
    <property type="evidence" value="ECO:0007669"/>
    <property type="project" value="TreeGrafter"/>
</dbReference>
<keyword evidence="2 8" id="KW-0474">Menaquinone biosynthesis</keyword>
<feature type="transmembrane region" description="Helical" evidence="8">
    <location>
        <begin position="138"/>
        <end position="156"/>
    </location>
</feature>
<reference evidence="11" key="1">
    <citation type="submission" date="2017-02" db="EMBL/GenBank/DDBJ databases">
        <authorList>
            <person name="Dridi B."/>
        </authorList>
    </citation>
    <scope>NUCLEOTIDE SEQUENCE [LARGE SCALE GENOMIC DNA]</scope>
    <source>
        <strain evidence="11">B Co 03.10</strain>
    </source>
</reference>
<keyword evidence="5 8" id="KW-0812">Transmembrane</keyword>
<protein>
    <recommendedName>
        <fullName evidence="8 9">1,4-dihydroxy-2-naphthoate octaprenyltransferase</fullName>
        <shortName evidence="8">DHNA-octaprenyltransferase</shortName>
        <ecNumber evidence="8 9">2.5.1.74</ecNumber>
    </recommendedName>
</protein>
<evidence type="ECO:0000313" key="10">
    <source>
        <dbReference type="EMBL" id="SLM98677.1"/>
    </source>
</evidence>
<dbReference type="EMBL" id="FWFF01000017">
    <property type="protein sequence ID" value="SLM98677.1"/>
    <property type="molecule type" value="Genomic_DNA"/>
</dbReference>
<feature type="transmembrane region" description="Helical" evidence="8">
    <location>
        <begin position="20"/>
        <end position="43"/>
    </location>
</feature>
<evidence type="ECO:0000313" key="11">
    <source>
        <dbReference type="Proteomes" id="UP000196581"/>
    </source>
</evidence>
<evidence type="ECO:0000256" key="2">
    <source>
        <dbReference type="ARBA" id="ARBA00022428"/>
    </source>
</evidence>
<dbReference type="EC" id="2.5.1.74" evidence="8 9"/>
<feature type="transmembrane region" description="Helical" evidence="8">
    <location>
        <begin position="55"/>
        <end position="74"/>
    </location>
</feature>
<accession>A0A1X6XJG2</accession>